<feature type="transmembrane region" description="Helical" evidence="2">
    <location>
        <begin position="144"/>
        <end position="165"/>
    </location>
</feature>
<feature type="region of interest" description="Disordered" evidence="1">
    <location>
        <begin position="346"/>
        <end position="409"/>
    </location>
</feature>
<evidence type="ECO:0000256" key="2">
    <source>
        <dbReference type="SAM" id="Phobius"/>
    </source>
</evidence>
<feature type="compositionally biased region" description="Basic and acidic residues" evidence="1">
    <location>
        <begin position="1"/>
        <end position="10"/>
    </location>
</feature>
<feature type="transmembrane region" description="Helical" evidence="2">
    <location>
        <begin position="185"/>
        <end position="204"/>
    </location>
</feature>
<dbReference type="AlphaFoldDB" id="A0A6J6VT90"/>
<feature type="compositionally biased region" description="Low complexity" evidence="1">
    <location>
        <begin position="374"/>
        <end position="409"/>
    </location>
</feature>
<dbReference type="SUPFAM" id="SSF160544">
    <property type="entry name" value="EscU C-terminal domain-like"/>
    <property type="match status" value="1"/>
</dbReference>
<keyword evidence="2" id="KW-1133">Transmembrane helix</keyword>
<dbReference type="InterPro" id="IPR006135">
    <property type="entry name" value="T3SS_substrate_exporter"/>
</dbReference>
<dbReference type="Gene3D" id="3.40.1690.10">
    <property type="entry name" value="secretion proteins EscU"/>
    <property type="match status" value="1"/>
</dbReference>
<evidence type="ECO:0000313" key="3">
    <source>
        <dbReference type="EMBL" id="CAB4773767.1"/>
    </source>
</evidence>
<sequence length="409" mass="43341">MAGEKTEKATPKKRKESRKEGQVARTAELGGWISLLLVTLALPPVMRGAAESMTSLMSACLRAIEDPSVEVATALVKEASMSAFLALLILGSVVLVLSTVITLAQGGFYIASKMAKPDLKKLNLIQGVKRMFGAQAWWELAKMLIKSALVTGLVYQGVMALMPMVGGLVPLTTTIELGSDHAFTLLRNVAIAGVVMGALDYLMARRRTTKQTNMTKQEVKDEHKQAEGDPMLKGAIRSRQLAASRNRMIADVADADVVLVNPTHVAVALRYRPERGAPVVVARGAGVVAARIRSVASEAGVPLVQDVPLARALYRSTEVGMEIPTELFAAVAHILAFVISRRGRGSYAGTHRSPRAEGALPEVRTAGQRRRRTPSAAAPRPVAGAATATASASARAASPNSSGALATRR</sequence>
<keyword evidence="2" id="KW-0472">Membrane</keyword>
<evidence type="ECO:0000256" key="1">
    <source>
        <dbReference type="SAM" id="MobiDB-lite"/>
    </source>
</evidence>
<dbReference type="GO" id="GO:0005886">
    <property type="term" value="C:plasma membrane"/>
    <property type="evidence" value="ECO:0007669"/>
    <property type="project" value="TreeGrafter"/>
</dbReference>
<reference evidence="3" key="1">
    <citation type="submission" date="2020-05" db="EMBL/GenBank/DDBJ databases">
        <authorList>
            <person name="Chiriac C."/>
            <person name="Salcher M."/>
            <person name="Ghai R."/>
            <person name="Kavagutti S V."/>
        </authorList>
    </citation>
    <scope>NUCLEOTIDE SEQUENCE</scope>
</reference>
<dbReference type="Pfam" id="PF01312">
    <property type="entry name" value="Bac_export_2"/>
    <property type="match status" value="1"/>
</dbReference>
<dbReference type="GO" id="GO:0009306">
    <property type="term" value="P:protein secretion"/>
    <property type="evidence" value="ECO:0007669"/>
    <property type="project" value="InterPro"/>
</dbReference>
<keyword evidence="2" id="KW-0812">Transmembrane</keyword>
<gene>
    <name evidence="3" type="ORF">UFOPK2761_03549</name>
</gene>
<feature type="region of interest" description="Disordered" evidence="1">
    <location>
        <begin position="1"/>
        <end position="21"/>
    </location>
</feature>
<dbReference type="EMBL" id="CAEZYQ010000056">
    <property type="protein sequence ID" value="CAB4773767.1"/>
    <property type="molecule type" value="Genomic_DNA"/>
</dbReference>
<protein>
    <submittedName>
        <fullName evidence="3">Unannotated protein</fullName>
    </submittedName>
</protein>
<dbReference type="PANTHER" id="PTHR30531">
    <property type="entry name" value="FLAGELLAR BIOSYNTHETIC PROTEIN FLHB"/>
    <property type="match status" value="1"/>
</dbReference>
<dbReference type="PRINTS" id="PR00950">
    <property type="entry name" value="TYPE3IMSPROT"/>
</dbReference>
<accession>A0A6J6VT90</accession>
<dbReference type="InterPro" id="IPR029025">
    <property type="entry name" value="T3SS_substrate_exporter_C"/>
</dbReference>
<feature type="transmembrane region" description="Helical" evidence="2">
    <location>
        <begin position="83"/>
        <end position="111"/>
    </location>
</feature>
<organism evidence="3">
    <name type="scientific">freshwater metagenome</name>
    <dbReference type="NCBI Taxonomy" id="449393"/>
    <lineage>
        <taxon>unclassified sequences</taxon>
        <taxon>metagenomes</taxon>
        <taxon>ecological metagenomes</taxon>
    </lineage>
</organism>
<feature type="transmembrane region" description="Helical" evidence="2">
    <location>
        <begin position="23"/>
        <end position="46"/>
    </location>
</feature>
<name>A0A6J6VT90_9ZZZZ</name>
<dbReference type="PANTHER" id="PTHR30531:SF12">
    <property type="entry name" value="FLAGELLAR BIOSYNTHETIC PROTEIN FLHB"/>
    <property type="match status" value="1"/>
</dbReference>
<proteinExistence type="predicted"/>